<dbReference type="HOGENOM" id="CLU_398399_0_0_5"/>
<evidence type="ECO:0000256" key="1">
    <source>
        <dbReference type="SAM" id="Coils"/>
    </source>
</evidence>
<dbReference type="AlphaFoldDB" id="B4R861"/>
<dbReference type="PANTHER" id="PTHR11102:SF160">
    <property type="entry name" value="ERAD-ASSOCIATED E3 UBIQUITIN-PROTEIN LIGASE COMPONENT HRD3"/>
    <property type="match status" value="1"/>
</dbReference>
<proteinExistence type="predicted"/>
<dbReference type="KEGG" id="pzu:PHZ_c2770"/>
<name>B4R861_PHEZH</name>
<evidence type="ECO:0000256" key="2">
    <source>
        <dbReference type="SAM" id="MobiDB-lite"/>
    </source>
</evidence>
<dbReference type="eggNOG" id="COG0790">
    <property type="taxonomic scope" value="Bacteria"/>
</dbReference>
<dbReference type="SMART" id="SM00671">
    <property type="entry name" value="SEL1"/>
    <property type="match status" value="3"/>
</dbReference>
<dbReference type="PANTHER" id="PTHR11102">
    <property type="entry name" value="SEL-1-LIKE PROTEIN"/>
    <property type="match status" value="1"/>
</dbReference>
<reference evidence="3 4" key="1">
    <citation type="journal article" date="2008" name="BMC Genomics">
        <title>Complete genome of Phenylobacterium zucineum - a novel facultative intracellular bacterium isolated from human erythroleukemia cell line K562.</title>
        <authorList>
            <person name="Luo Y."/>
            <person name="Xu X."/>
            <person name="Ding Z."/>
            <person name="Liu Z."/>
            <person name="Zhang B."/>
            <person name="Yan Z."/>
            <person name="Sun J."/>
            <person name="Hu S."/>
            <person name="Hu X."/>
        </authorList>
    </citation>
    <scope>NUCLEOTIDE SEQUENCE [LARGE SCALE GENOMIC DNA]</scope>
    <source>
        <strain evidence="3 4">HLK1</strain>
    </source>
</reference>
<dbReference type="InterPro" id="IPR050767">
    <property type="entry name" value="Sel1_AlgK"/>
</dbReference>
<feature type="region of interest" description="Disordered" evidence="2">
    <location>
        <begin position="522"/>
        <end position="543"/>
    </location>
</feature>
<accession>B4R861</accession>
<dbReference type="Gene3D" id="1.25.40.10">
    <property type="entry name" value="Tetratricopeptide repeat domain"/>
    <property type="match status" value="1"/>
</dbReference>
<dbReference type="STRING" id="450851.PHZ_c2770"/>
<sequence length="702" mass="74052">MTAGAPWSVKGIDPKAREVAKDLARRSGMTLGEWLNRVILEDDGSENPLGEAAHEPPVPERPLRAAYEAPRLVSATPSTAAPAPTSGQDFGQVAQALDRLTNRIDASETRTGLAISGVEHSVRQALARIEAAEREHLALTDRLARIETDPAGPRSVEALRMLETRLARIEAAAGFDAAALDARLQETERRAAQVVEGLGQQVLAMAEAVNRRLVAAEQQSAGALEQVGGEIARVAGAVEARLARAEQAQAESLERFGAEIGRITDNLSERLSGAERRTAQAIDDVGQQVARVSERIEQRHERAAGDLAERIRQSEARTQRLLDEARARLGGEPLPMPEPSAPDSFVAEPYADEAEPPRGPFGPELFSRAEPMAEAAVDPVRPSFAAEDFDAAEAFVPLAELEDDEVFEAVEAEPEVADGARPLSTREVIDRARAAARAAQAAPKPVEVRAKLDRRQASGRLFNGFGVAKPRRRQSTALHTALMVAGSAAFLSVGAAGVVLMNGPQGGEEGAPAAPIGESPRAAAAFAPTSTASSEPAAETSADPAEAAFVEAVRAAEAGRPGGLAELKAVAEDGYAPAQFYLAQLYESGRLGVVQNLAEARRWTARAAEGGEPNAMHNLGLYFFRGEGGPQDLASAAQWFRKAAEAGVVDSQYNLGLMYQAGSGVQRDPAEALKWFSLAAAQGDGLARTAAEGLKAKLAPAA</sequence>
<protein>
    <submittedName>
        <fullName evidence="3">Localization factor podJL (Polar organelle development protein)</fullName>
    </submittedName>
</protein>
<dbReference type="Proteomes" id="UP000001868">
    <property type="component" value="Chromosome"/>
</dbReference>
<keyword evidence="4" id="KW-1185">Reference proteome</keyword>
<feature type="coiled-coil region" evidence="1">
    <location>
        <begin position="115"/>
        <end position="149"/>
    </location>
</feature>
<dbReference type="InterPro" id="IPR006597">
    <property type="entry name" value="Sel1-like"/>
</dbReference>
<dbReference type="RefSeq" id="WP_012523317.1">
    <property type="nucleotide sequence ID" value="NC_011144.1"/>
</dbReference>
<dbReference type="Pfam" id="PF08238">
    <property type="entry name" value="Sel1"/>
    <property type="match status" value="3"/>
</dbReference>
<evidence type="ECO:0000313" key="3">
    <source>
        <dbReference type="EMBL" id="ACG79179.1"/>
    </source>
</evidence>
<dbReference type="OrthoDB" id="5295703at2"/>
<dbReference type="InterPro" id="IPR011990">
    <property type="entry name" value="TPR-like_helical_dom_sf"/>
</dbReference>
<gene>
    <name evidence="3" type="ordered locus">PHZ_c2770</name>
</gene>
<evidence type="ECO:0000313" key="4">
    <source>
        <dbReference type="Proteomes" id="UP000001868"/>
    </source>
</evidence>
<dbReference type="SUPFAM" id="SSF81901">
    <property type="entry name" value="HCP-like"/>
    <property type="match status" value="1"/>
</dbReference>
<dbReference type="EMBL" id="CP000747">
    <property type="protein sequence ID" value="ACG79179.1"/>
    <property type="molecule type" value="Genomic_DNA"/>
</dbReference>
<keyword evidence="1" id="KW-0175">Coiled coil</keyword>
<organism evidence="3 4">
    <name type="scientific">Phenylobacterium zucineum (strain HLK1)</name>
    <dbReference type="NCBI Taxonomy" id="450851"/>
    <lineage>
        <taxon>Bacteria</taxon>
        <taxon>Pseudomonadati</taxon>
        <taxon>Pseudomonadota</taxon>
        <taxon>Alphaproteobacteria</taxon>
        <taxon>Caulobacterales</taxon>
        <taxon>Caulobacteraceae</taxon>
        <taxon>Phenylobacterium</taxon>
    </lineage>
</organism>